<evidence type="ECO:0000313" key="4">
    <source>
        <dbReference type="Proteomes" id="UP000289758"/>
    </source>
</evidence>
<proteinExistence type="predicted"/>
<keyword evidence="4" id="KW-1185">Reference proteome</keyword>
<dbReference type="EMBL" id="PDKK01000011">
    <property type="protein sequence ID" value="RXK04112.1"/>
    <property type="molecule type" value="Genomic_DNA"/>
</dbReference>
<feature type="compositionally biased region" description="Gly residues" evidence="1">
    <location>
        <begin position="1"/>
        <end position="11"/>
    </location>
</feature>
<dbReference type="AlphaFoldDB" id="A0A4Q1ALI3"/>
<sequence length="120" mass="13451">MGGLLGGGGGSSSTTTTTTKNETTLNNDTDISVVFDFEEMAKVYRDKLNFDIEQSLAQNDGEFTDQQKIEIAKIAMEEKTISLQEKSFNEQIRNNRILLYVSLIGLYLTYLGLNKNKKRS</sequence>
<keyword evidence="2" id="KW-0812">Transmembrane</keyword>
<feature type="compositionally biased region" description="Low complexity" evidence="1">
    <location>
        <begin position="12"/>
        <end position="24"/>
    </location>
</feature>
<dbReference type="Proteomes" id="UP000289758">
    <property type="component" value="Unassembled WGS sequence"/>
</dbReference>
<keyword evidence="2" id="KW-1133">Transmembrane helix</keyword>
<reference evidence="3 4" key="1">
    <citation type="submission" date="2017-10" db="EMBL/GenBank/DDBJ databases">
        <title>Genomics of the genus Arcobacter.</title>
        <authorList>
            <person name="Perez-Cataluna A."/>
            <person name="Figueras M.J."/>
        </authorList>
    </citation>
    <scope>NUCLEOTIDE SEQUENCE [LARGE SCALE GENOMIC DNA]</scope>
    <source>
        <strain evidence="3 4">CECT 8441</strain>
    </source>
</reference>
<keyword evidence="2" id="KW-0472">Membrane</keyword>
<evidence type="ECO:0000256" key="2">
    <source>
        <dbReference type="SAM" id="Phobius"/>
    </source>
</evidence>
<organism evidence="3 4">
    <name type="scientific">Halarcobacter ebronensis</name>
    <dbReference type="NCBI Taxonomy" id="1462615"/>
    <lineage>
        <taxon>Bacteria</taxon>
        <taxon>Pseudomonadati</taxon>
        <taxon>Campylobacterota</taxon>
        <taxon>Epsilonproteobacteria</taxon>
        <taxon>Campylobacterales</taxon>
        <taxon>Arcobacteraceae</taxon>
        <taxon>Halarcobacter</taxon>
    </lineage>
</organism>
<feature type="transmembrane region" description="Helical" evidence="2">
    <location>
        <begin position="97"/>
        <end position="113"/>
    </location>
</feature>
<evidence type="ECO:0000313" key="3">
    <source>
        <dbReference type="EMBL" id="RXK04112.1"/>
    </source>
</evidence>
<protein>
    <submittedName>
        <fullName evidence="3">Uncharacterized protein</fullName>
    </submittedName>
</protein>
<dbReference type="RefSeq" id="WP_129087866.1">
    <property type="nucleotide sequence ID" value="NZ_CP053836.1"/>
</dbReference>
<gene>
    <name evidence="3" type="ORF">CRV07_11845</name>
</gene>
<accession>A0A4Q1ALI3</accession>
<comment type="caution">
    <text evidence="3">The sequence shown here is derived from an EMBL/GenBank/DDBJ whole genome shotgun (WGS) entry which is preliminary data.</text>
</comment>
<feature type="region of interest" description="Disordered" evidence="1">
    <location>
        <begin position="1"/>
        <end position="24"/>
    </location>
</feature>
<evidence type="ECO:0000256" key="1">
    <source>
        <dbReference type="SAM" id="MobiDB-lite"/>
    </source>
</evidence>
<name>A0A4Q1ALI3_9BACT</name>